<dbReference type="AlphaFoldDB" id="A0A7C4R5T9"/>
<gene>
    <name evidence="1" type="ORF">ENT43_00705</name>
</gene>
<sequence>MSKRRCCAHHLVVDESAGSFLGEIEFDGFFKDPTGGKGNPSYQKAARIKNKKIRIRMRKWICQKPDCDFFVFLPINLELLYESGFRVGKTNPINIDKIKIIDIDKNP</sequence>
<reference evidence="1" key="1">
    <citation type="journal article" date="2020" name="mSystems">
        <title>Genome- and Community-Level Interaction Insights into Carbon Utilization and Element Cycling Functions of Hydrothermarchaeota in Hydrothermal Sediment.</title>
        <authorList>
            <person name="Zhou Z."/>
            <person name="Liu Y."/>
            <person name="Xu W."/>
            <person name="Pan J."/>
            <person name="Luo Z.H."/>
            <person name="Li M."/>
        </authorList>
    </citation>
    <scope>NUCLEOTIDE SEQUENCE [LARGE SCALE GENOMIC DNA]</scope>
    <source>
        <strain evidence="1">SpSt-579</strain>
    </source>
</reference>
<name>A0A7C4R5T9_UNCC3</name>
<dbReference type="EMBL" id="DSYQ01000002">
    <property type="protein sequence ID" value="HGT70763.1"/>
    <property type="molecule type" value="Genomic_DNA"/>
</dbReference>
<evidence type="ECO:0000313" key="1">
    <source>
        <dbReference type="EMBL" id="HGT70763.1"/>
    </source>
</evidence>
<comment type="caution">
    <text evidence="1">The sequence shown here is derived from an EMBL/GenBank/DDBJ whole genome shotgun (WGS) entry which is preliminary data.</text>
</comment>
<protein>
    <submittedName>
        <fullName evidence="1">Uncharacterized protein</fullName>
    </submittedName>
</protein>
<proteinExistence type="predicted"/>
<organism evidence="1">
    <name type="scientific">candidate division CPR3 bacterium</name>
    <dbReference type="NCBI Taxonomy" id="2268181"/>
    <lineage>
        <taxon>Bacteria</taxon>
        <taxon>Bacteria division CPR3</taxon>
    </lineage>
</organism>
<accession>A0A7C4R5T9</accession>